<evidence type="ECO:0000313" key="2">
    <source>
        <dbReference type="EMBL" id="PSL19651.1"/>
    </source>
</evidence>
<keyword evidence="1" id="KW-0812">Transmembrane</keyword>
<evidence type="ECO:0000256" key="1">
    <source>
        <dbReference type="SAM" id="Phobius"/>
    </source>
</evidence>
<keyword evidence="1" id="KW-0472">Membrane</keyword>
<protein>
    <submittedName>
        <fullName evidence="2">Uncharacterized protein DUF4153</fullName>
    </submittedName>
</protein>
<keyword evidence="1" id="KW-1133">Transmembrane helix</keyword>
<name>A0A2P8FD61_9RHOB</name>
<keyword evidence="3" id="KW-1185">Reference proteome</keyword>
<feature type="transmembrane region" description="Helical" evidence="1">
    <location>
        <begin position="36"/>
        <end position="60"/>
    </location>
</feature>
<comment type="caution">
    <text evidence="2">The sequence shown here is derived from an EMBL/GenBank/DDBJ whole genome shotgun (WGS) entry which is preliminary data.</text>
</comment>
<organism evidence="2 3">
    <name type="scientific">Shimia abyssi</name>
    <dbReference type="NCBI Taxonomy" id="1662395"/>
    <lineage>
        <taxon>Bacteria</taxon>
        <taxon>Pseudomonadati</taxon>
        <taxon>Pseudomonadota</taxon>
        <taxon>Alphaproteobacteria</taxon>
        <taxon>Rhodobacterales</taxon>
        <taxon>Roseobacteraceae</taxon>
    </lineage>
</organism>
<proteinExistence type="predicted"/>
<feature type="transmembrane region" description="Helical" evidence="1">
    <location>
        <begin position="214"/>
        <end position="235"/>
    </location>
</feature>
<dbReference type="AlphaFoldDB" id="A0A2P8FD61"/>
<dbReference type="InterPro" id="IPR025291">
    <property type="entry name" value="DUF4153"/>
</dbReference>
<feature type="transmembrane region" description="Helical" evidence="1">
    <location>
        <begin position="69"/>
        <end position="89"/>
    </location>
</feature>
<reference evidence="2 3" key="1">
    <citation type="submission" date="2018-03" db="EMBL/GenBank/DDBJ databases">
        <title>Genomic Encyclopedia of Archaeal and Bacterial Type Strains, Phase II (KMG-II): from individual species to whole genera.</title>
        <authorList>
            <person name="Goeker M."/>
        </authorList>
    </citation>
    <scope>NUCLEOTIDE SEQUENCE [LARGE SCALE GENOMIC DNA]</scope>
    <source>
        <strain evidence="2 3">DSM 100673</strain>
    </source>
</reference>
<dbReference type="EMBL" id="PYGJ01000005">
    <property type="protein sequence ID" value="PSL19651.1"/>
    <property type="molecule type" value="Genomic_DNA"/>
</dbReference>
<feature type="transmembrane region" description="Helical" evidence="1">
    <location>
        <begin position="278"/>
        <end position="303"/>
    </location>
</feature>
<feature type="transmembrane region" description="Helical" evidence="1">
    <location>
        <begin position="247"/>
        <end position="266"/>
    </location>
</feature>
<feature type="transmembrane region" description="Helical" evidence="1">
    <location>
        <begin position="182"/>
        <end position="202"/>
    </location>
</feature>
<dbReference type="RefSeq" id="WP_106608313.1">
    <property type="nucleotide sequence ID" value="NZ_PYGJ01000005.1"/>
</dbReference>
<gene>
    <name evidence="2" type="ORF">CLV88_10573</name>
</gene>
<accession>A0A2P8FD61</accession>
<sequence length="580" mass="62354">MLSRDEQRLVSRAEMALIGALAGAAMWVLIEYARDVLVSAHLFVTVASGVAGFFAVLLALSCPATVRRAALGAVILTVPAAVLLGLSSLRYDTLGEFAEAAHLVFAWGAMLFIGTPFLAVWLEDRRGVHNYEMLFDAAWSIVVRYSAAWLFVGVVWAVVFLSDALLQIVGATVIDDVLDIPVVPHVLSGVALGLGLAVVHEMRDYVSPYLLLRLLRLLVPVMLLVVGVFVSAAALRGTGAMFDELSVAATLLAVALGVISLVSVALDKCDEDAVTISWMRWATGALALLLPALAGLAGYAVWLRVAQYGWTPPRLMASTITGVVGVYAVTYAVSVLLRGRWMEHIRQANIVIAGGILLLSAVWMTPVLNVEAISARSQMARIVNGNVAPEDAALWEFANRWGRPGKAVLADLEARDDTSAELVAAIEKARSQANSVYQAPVTETQSELSAELRAMIRVLPDEAALSVAMLSGLPDYRVLEWYGLCGRSREPGCVLVLDDFDVSRAGLEGVMFLPGEGQGYDVMSMWVESGMLSAGLYVQELGQSGVTRGDVERVLRGDFRVAPSSRKALWIGDLELFPEN</sequence>
<dbReference type="Proteomes" id="UP000240418">
    <property type="component" value="Unassembled WGS sequence"/>
</dbReference>
<dbReference type="OrthoDB" id="7402611at2"/>
<dbReference type="Pfam" id="PF13687">
    <property type="entry name" value="DUF4153"/>
    <property type="match status" value="1"/>
</dbReference>
<feature type="transmembrane region" description="Helical" evidence="1">
    <location>
        <begin position="142"/>
        <end position="162"/>
    </location>
</feature>
<feature type="transmembrane region" description="Helical" evidence="1">
    <location>
        <begin position="101"/>
        <end position="122"/>
    </location>
</feature>
<feature type="transmembrane region" description="Helical" evidence="1">
    <location>
        <begin position="315"/>
        <end position="337"/>
    </location>
</feature>
<feature type="transmembrane region" description="Helical" evidence="1">
    <location>
        <begin position="349"/>
        <end position="368"/>
    </location>
</feature>
<feature type="transmembrane region" description="Helical" evidence="1">
    <location>
        <begin position="12"/>
        <end position="30"/>
    </location>
</feature>
<evidence type="ECO:0000313" key="3">
    <source>
        <dbReference type="Proteomes" id="UP000240418"/>
    </source>
</evidence>